<dbReference type="PANTHER" id="PTHR24166">
    <property type="entry name" value="ROLLING PEBBLES, ISOFORM B"/>
    <property type="match status" value="1"/>
</dbReference>
<evidence type="ECO:0000313" key="5">
    <source>
        <dbReference type="EMBL" id="PLB35336.1"/>
    </source>
</evidence>
<keyword evidence="6" id="KW-1185">Reference proteome</keyword>
<keyword evidence="1" id="KW-0677">Repeat</keyword>
<feature type="repeat" description="ANK" evidence="3">
    <location>
        <begin position="332"/>
        <end position="358"/>
    </location>
</feature>
<evidence type="ECO:0000256" key="4">
    <source>
        <dbReference type="SAM" id="MobiDB-lite"/>
    </source>
</evidence>
<gene>
    <name evidence="5" type="ORF">BDW47DRAFT_119647</name>
</gene>
<keyword evidence="2 3" id="KW-0040">ANK repeat</keyword>
<evidence type="ECO:0000256" key="1">
    <source>
        <dbReference type="ARBA" id="ARBA00022737"/>
    </source>
</evidence>
<name>A0A2I2F441_ASPCN</name>
<sequence>MSNSRTFSVLPCELLLEIAEYLRPCHLVDFMMALPNLAYIMPRRLVARDDGFVTVLGYMAQDRGSAEICRRLIPRMEIDVNYRLRWDNSALDIAIRRQHDVMVDLLLARPDIEVNRYGEPTNPLYHAASTRCIPSLRKLLARKDVDLNTRTVFGWTALGHATVLGYTKVVELLLKAPGIVIEPEESSLATPLSLAAERGYRGIVRLLLPLAHQTDATGTPLVDINARSHRSRTPLIRATLTGKSKVVQLLLEHDLIDVNARDRNGRTALSHAAQMGYLTIMRLLLARPDIDVRENNSRRRTPLAHAAARGLFKTCRMLLEHPDIEPHARDSTGRTPLIHAVQSGSVQVFRLLLNQCANGEEDWKDRTGRGAWDHAELKKRTEMMNIFVDYQFEKQAGSYDENDAMDEGDESNDSDAMDEGED</sequence>
<protein>
    <submittedName>
        <fullName evidence="5">Ankyrin</fullName>
    </submittedName>
</protein>
<dbReference type="OrthoDB" id="20872at2759"/>
<dbReference type="InterPro" id="IPR002110">
    <property type="entry name" value="Ankyrin_rpt"/>
</dbReference>
<dbReference type="GeneID" id="36522536"/>
<dbReference type="STRING" id="41067.A0A2I2F441"/>
<dbReference type="Pfam" id="PF13637">
    <property type="entry name" value="Ank_4"/>
    <property type="match status" value="1"/>
</dbReference>
<dbReference type="InterPro" id="IPR050889">
    <property type="entry name" value="Dendritic_Spine_Reg/Scaffold"/>
</dbReference>
<evidence type="ECO:0000256" key="3">
    <source>
        <dbReference type="PROSITE-ProRule" id="PRU00023"/>
    </source>
</evidence>
<dbReference type="PROSITE" id="PS50088">
    <property type="entry name" value="ANK_REPEAT"/>
    <property type="match status" value="1"/>
</dbReference>
<dbReference type="SUPFAM" id="SSF48403">
    <property type="entry name" value="Ankyrin repeat"/>
    <property type="match status" value="1"/>
</dbReference>
<dbReference type="EMBL" id="KZ559164">
    <property type="protein sequence ID" value="PLB35336.1"/>
    <property type="molecule type" value="Genomic_DNA"/>
</dbReference>
<organism evidence="5 6">
    <name type="scientific">Aspergillus candidus</name>
    <dbReference type="NCBI Taxonomy" id="41067"/>
    <lineage>
        <taxon>Eukaryota</taxon>
        <taxon>Fungi</taxon>
        <taxon>Dikarya</taxon>
        <taxon>Ascomycota</taxon>
        <taxon>Pezizomycotina</taxon>
        <taxon>Eurotiomycetes</taxon>
        <taxon>Eurotiomycetidae</taxon>
        <taxon>Eurotiales</taxon>
        <taxon>Aspergillaceae</taxon>
        <taxon>Aspergillus</taxon>
        <taxon>Aspergillus subgen. Circumdati</taxon>
    </lineage>
</organism>
<accession>A0A2I2F441</accession>
<feature type="compositionally biased region" description="Acidic residues" evidence="4">
    <location>
        <begin position="400"/>
        <end position="422"/>
    </location>
</feature>
<reference evidence="5 6" key="1">
    <citation type="submission" date="2017-12" db="EMBL/GenBank/DDBJ databases">
        <authorList>
            <consortium name="DOE Joint Genome Institute"/>
            <person name="Haridas S."/>
            <person name="Kjaerbolling I."/>
            <person name="Vesth T.C."/>
            <person name="Frisvad J.C."/>
            <person name="Nybo J.L."/>
            <person name="Theobald S."/>
            <person name="Kuo A."/>
            <person name="Bowyer P."/>
            <person name="Matsuda Y."/>
            <person name="Mondo S."/>
            <person name="Lyhne E.K."/>
            <person name="Kogle M.E."/>
            <person name="Clum A."/>
            <person name="Lipzen A."/>
            <person name="Salamov A."/>
            <person name="Ngan C.Y."/>
            <person name="Daum C."/>
            <person name="Chiniquy J."/>
            <person name="Barry K."/>
            <person name="LaButti K."/>
            <person name="Simmons B.A."/>
            <person name="Magnuson J.K."/>
            <person name="Mortensen U.H."/>
            <person name="Larsen T.O."/>
            <person name="Grigoriev I.V."/>
            <person name="Baker S.E."/>
            <person name="Andersen M.R."/>
            <person name="Nordberg H.P."/>
            <person name="Cantor M.N."/>
            <person name="Hua S.X."/>
        </authorList>
    </citation>
    <scope>NUCLEOTIDE SEQUENCE [LARGE SCALE GENOMIC DNA]</scope>
    <source>
        <strain evidence="5 6">CBS 102.13</strain>
    </source>
</reference>
<dbReference type="Pfam" id="PF12796">
    <property type="entry name" value="Ank_2"/>
    <property type="match status" value="1"/>
</dbReference>
<dbReference type="PANTHER" id="PTHR24166:SF48">
    <property type="entry name" value="PROTEIN VAPYRIN"/>
    <property type="match status" value="1"/>
</dbReference>
<dbReference type="PROSITE" id="PS50297">
    <property type="entry name" value="ANK_REP_REGION"/>
    <property type="match status" value="1"/>
</dbReference>
<proteinExistence type="predicted"/>
<dbReference type="InterPro" id="IPR036770">
    <property type="entry name" value="Ankyrin_rpt-contain_sf"/>
</dbReference>
<dbReference type="Proteomes" id="UP000234585">
    <property type="component" value="Unassembled WGS sequence"/>
</dbReference>
<evidence type="ECO:0000313" key="6">
    <source>
        <dbReference type="Proteomes" id="UP000234585"/>
    </source>
</evidence>
<dbReference type="SMART" id="SM00248">
    <property type="entry name" value="ANK"/>
    <property type="match status" value="9"/>
</dbReference>
<dbReference type="Gene3D" id="1.25.40.20">
    <property type="entry name" value="Ankyrin repeat-containing domain"/>
    <property type="match status" value="2"/>
</dbReference>
<evidence type="ECO:0000256" key="2">
    <source>
        <dbReference type="ARBA" id="ARBA00023043"/>
    </source>
</evidence>
<dbReference type="AlphaFoldDB" id="A0A2I2F441"/>
<dbReference type="RefSeq" id="XP_024669348.1">
    <property type="nucleotide sequence ID" value="XM_024815376.1"/>
</dbReference>
<feature type="region of interest" description="Disordered" evidence="4">
    <location>
        <begin position="397"/>
        <end position="422"/>
    </location>
</feature>